<dbReference type="EMBL" id="KQ483426">
    <property type="protein sequence ID" value="KYP52255.1"/>
    <property type="molecule type" value="Genomic_DNA"/>
</dbReference>
<dbReference type="Gene3D" id="3.30.420.10">
    <property type="entry name" value="Ribonuclease H-like superfamily/Ribonuclease H"/>
    <property type="match status" value="1"/>
</dbReference>
<dbReference type="InterPro" id="IPR012337">
    <property type="entry name" value="RNaseH-like_sf"/>
</dbReference>
<dbReference type="AlphaFoldDB" id="A0A151SBP3"/>
<gene>
    <name evidence="2" type="ORF">KK1_025859</name>
</gene>
<sequence>MANGSCATSHGVGTVHLSPSISIDNVLYVSESPFNLLSLSRLTRSLDCLISFTKDSIFLQDRSSERMIGTGCESHGLYHLVSFSPSVPNRALSLFVLVHSDIWGPSRVKSTLEFQYFVTFIDDYSRCTWLFLMKSRSKLFFIFQSFYNEIQTQFGVFIHTFRSDNAREYLSHSFKAFMASHDILHQTSCTYTPRQNGVAECKNRHLIETTCTLLLHGHIPHPFWGDAVLTACYLISRMPSSVLNNQIPHSILFPTQPLHLSTSSHLWIYMFCP</sequence>
<evidence type="ECO:0000259" key="1">
    <source>
        <dbReference type="PROSITE" id="PS50994"/>
    </source>
</evidence>
<keyword evidence="3" id="KW-1185">Reference proteome</keyword>
<dbReference type="PROSITE" id="PS50994">
    <property type="entry name" value="INTEGRASE"/>
    <property type="match status" value="1"/>
</dbReference>
<dbReference type="OMA" id="MANGSCA"/>
<dbReference type="Proteomes" id="UP000075243">
    <property type="component" value="Unassembled WGS sequence"/>
</dbReference>
<dbReference type="Pfam" id="PF00665">
    <property type="entry name" value="rve"/>
    <property type="match status" value="1"/>
</dbReference>
<reference evidence="2" key="1">
    <citation type="journal article" date="2012" name="Nat. Biotechnol.">
        <title>Draft genome sequence of pigeonpea (Cajanus cajan), an orphan legume crop of resource-poor farmers.</title>
        <authorList>
            <person name="Varshney R.K."/>
            <person name="Chen W."/>
            <person name="Li Y."/>
            <person name="Bharti A.K."/>
            <person name="Saxena R.K."/>
            <person name="Schlueter J.A."/>
            <person name="Donoghue M.T."/>
            <person name="Azam S."/>
            <person name="Fan G."/>
            <person name="Whaley A.M."/>
            <person name="Farmer A.D."/>
            <person name="Sheridan J."/>
            <person name="Iwata A."/>
            <person name="Tuteja R."/>
            <person name="Penmetsa R.V."/>
            <person name="Wu W."/>
            <person name="Upadhyaya H.D."/>
            <person name="Yang S.P."/>
            <person name="Shah T."/>
            <person name="Saxena K.B."/>
            <person name="Michael T."/>
            <person name="McCombie W.R."/>
            <person name="Yang B."/>
            <person name="Zhang G."/>
            <person name="Yang H."/>
            <person name="Wang J."/>
            <person name="Spillane C."/>
            <person name="Cook D.R."/>
            <person name="May G.D."/>
            <person name="Xu X."/>
            <person name="Jackson S.A."/>
        </authorList>
    </citation>
    <scope>NUCLEOTIDE SEQUENCE [LARGE SCALE GENOMIC DNA]</scope>
</reference>
<organism evidence="2 3">
    <name type="scientific">Cajanus cajan</name>
    <name type="common">Pigeon pea</name>
    <name type="synonym">Cajanus indicus</name>
    <dbReference type="NCBI Taxonomy" id="3821"/>
    <lineage>
        <taxon>Eukaryota</taxon>
        <taxon>Viridiplantae</taxon>
        <taxon>Streptophyta</taxon>
        <taxon>Embryophyta</taxon>
        <taxon>Tracheophyta</taxon>
        <taxon>Spermatophyta</taxon>
        <taxon>Magnoliopsida</taxon>
        <taxon>eudicotyledons</taxon>
        <taxon>Gunneridae</taxon>
        <taxon>Pentapetalae</taxon>
        <taxon>rosids</taxon>
        <taxon>fabids</taxon>
        <taxon>Fabales</taxon>
        <taxon>Fabaceae</taxon>
        <taxon>Papilionoideae</taxon>
        <taxon>50 kb inversion clade</taxon>
        <taxon>NPAAA clade</taxon>
        <taxon>indigoferoid/millettioid clade</taxon>
        <taxon>Phaseoleae</taxon>
        <taxon>Cajanus</taxon>
    </lineage>
</organism>
<proteinExistence type="predicted"/>
<protein>
    <submittedName>
        <fullName evidence="2">Retrovirus-related Pol polyprotein from transposon TNT 1-94</fullName>
    </submittedName>
</protein>
<dbReference type="SUPFAM" id="SSF53098">
    <property type="entry name" value="Ribonuclease H-like"/>
    <property type="match status" value="1"/>
</dbReference>
<dbReference type="InterPro" id="IPR036397">
    <property type="entry name" value="RNaseH_sf"/>
</dbReference>
<dbReference type="PANTHER" id="PTHR42648">
    <property type="entry name" value="TRANSPOSASE, PUTATIVE-RELATED"/>
    <property type="match status" value="1"/>
</dbReference>
<name>A0A151SBP3_CAJCA</name>
<feature type="domain" description="Integrase catalytic" evidence="1">
    <location>
        <begin position="84"/>
        <end position="256"/>
    </location>
</feature>
<dbReference type="Gramene" id="C.cajan_26606.t">
    <property type="protein sequence ID" value="C.cajan_26606.t.cds1"/>
    <property type="gene ID" value="C.cajan_26606"/>
</dbReference>
<evidence type="ECO:0000313" key="3">
    <source>
        <dbReference type="Proteomes" id="UP000075243"/>
    </source>
</evidence>
<dbReference type="InterPro" id="IPR039537">
    <property type="entry name" value="Retrotran_Ty1/copia-like"/>
</dbReference>
<accession>A0A151SBP3</accession>
<dbReference type="InterPro" id="IPR001584">
    <property type="entry name" value="Integrase_cat-core"/>
</dbReference>
<dbReference type="GO" id="GO:0015074">
    <property type="term" value="P:DNA integration"/>
    <property type="evidence" value="ECO:0007669"/>
    <property type="project" value="InterPro"/>
</dbReference>
<evidence type="ECO:0000313" key="2">
    <source>
        <dbReference type="EMBL" id="KYP52255.1"/>
    </source>
</evidence>
<dbReference type="GO" id="GO:0003676">
    <property type="term" value="F:nucleic acid binding"/>
    <property type="evidence" value="ECO:0007669"/>
    <property type="project" value="InterPro"/>
</dbReference>
<dbReference type="PANTHER" id="PTHR42648:SF28">
    <property type="entry name" value="TRANSPOSON-ENCODED PROTEIN WITH RIBONUCLEASE H-LIKE AND RETROVIRUS ZINC FINGER-LIKE DOMAINS"/>
    <property type="match status" value="1"/>
</dbReference>